<feature type="transmembrane region" description="Helical" evidence="5">
    <location>
        <begin position="213"/>
        <end position="230"/>
    </location>
</feature>
<keyword evidence="3 5" id="KW-1133">Transmembrane helix</keyword>
<dbReference type="GO" id="GO:0005886">
    <property type="term" value="C:plasma membrane"/>
    <property type="evidence" value="ECO:0007669"/>
    <property type="project" value="TreeGrafter"/>
</dbReference>
<feature type="transmembrane region" description="Helical" evidence="5">
    <location>
        <begin position="151"/>
        <end position="168"/>
    </location>
</feature>
<feature type="transmembrane region" description="Helical" evidence="5">
    <location>
        <begin position="122"/>
        <end position="139"/>
    </location>
</feature>
<accession>A0AAD2HTX4</accession>
<dbReference type="SUPFAM" id="SSF103473">
    <property type="entry name" value="MFS general substrate transporter"/>
    <property type="match status" value="1"/>
</dbReference>
<gene>
    <name evidence="7" type="ORF">MYCIT1_LOCUS33097</name>
</gene>
<feature type="transmembrane region" description="Helical" evidence="5">
    <location>
        <begin position="94"/>
        <end position="116"/>
    </location>
</feature>
<name>A0AAD2HTX4_9AGAR</name>
<keyword evidence="2 5" id="KW-0812">Transmembrane</keyword>
<dbReference type="Proteomes" id="UP001295794">
    <property type="component" value="Unassembled WGS sequence"/>
</dbReference>
<protein>
    <recommendedName>
        <fullName evidence="6">Major facilitator superfamily (MFS) profile domain-containing protein</fullName>
    </recommendedName>
</protein>
<dbReference type="InterPro" id="IPR011701">
    <property type="entry name" value="MFS"/>
</dbReference>
<evidence type="ECO:0000256" key="1">
    <source>
        <dbReference type="ARBA" id="ARBA00004141"/>
    </source>
</evidence>
<keyword evidence="4 5" id="KW-0472">Membrane</keyword>
<evidence type="ECO:0000256" key="3">
    <source>
        <dbReference type="ARBA" id="ARBA00022989"/>
    </source>
</evidence>
<evidence type="ECO:0000256" key="2">
    <source>
        <dbReference type="ARBA" id="ARBA00022692"/>
    </source>
</evidence>
<feature type="domain" description="Major facilitator superfamily (MFS) profile" evidence="6">
    <location>
        <begin position="56"/>
        <end position="333"/>
    </location>
</feature>
<dbReference type="Gene3D" id="1.20.1720.10">
    <property type="entry name" value="Multidrug resistance protein D"/>
    <property type="match status" value="1"/>
</dbReference>
<dbReference type="EMBL" id="CAVNYO010000444">
    <property type="protein sequence ID" value="CAK5281820.1"/>
    <property type="molecule type" value="Genomic_DNA"/>
</dbReference>
<feature type="transmembrane region" description="Helical" evidence="5">
    <location>
        <begin position="307"/>
        <end position="328"/>
    </location>
</feature>
<organism evidence="7 8">
    <name type="scientific">Mycena citricolor</name>
    <dbReference type="NCBI Taxonomy" id="2018698"/>
    <lineage>
        <taxon>Eukaryota</taxon>
        <taxon>Fungi</taxon>
        <taxon>Dikarya</taxon>
        <taxon>Basidiomycota</taxon>
        <taxon>Agaricomycotina</taxon>
        <taxon>Agaricomycetes</taxon>
        <taxon>Agaricomycetidae</taxon>
        <taxon>Agaricales</taxon>
        <taxon>Marasmiineae</taxon>
        <taxon>Mycenaceae</taxon>
        <taxon>Mycena</taxon>
    </lineage>
</organism>
<dbReference type="PANTHER" id="PTHR23502:SF64">
    <property type="entry name" value="TRANSPORTER, PUTATIVE (AFU_ORTHOLOGUE AFUA_3G11760)-RELATED"/>
    <property type="match status" value="1"/>
</dbReference>
<dbReference type="InterPro" id="IPR020846">
    <property type="entry name" value="MFS_dom"/>
</dbReference>
<dbReference type="PANTHER" id="PTHR23502">
    <property type="entry name" value="MAJOR FACILITATOR SUPERFAMILY"/>
    <property type="match status" value="1"/>
</dbReference>
<comment type="caution">
    <text evidence="7">The sequence shown here is derived from an EMBL/GenBank/DDBJ whole genome shotgun (WGS) entry which is preliminary data.</text>
</comment>
<feature type="transmembrane region" description="Helical" evidence="5">
    <location>
        <begin position="272"/>
        <end position="295"/>
    </location>
</feature>
<feature type="transmembrane region" description="Helical" evidence="5">
    <location>
        <begin position="180"/>
        <end position="201"/>
    </location>
</feature>
<evidence type="ECO:0000259" key="6">
    <source>
        <dbReference type="PROSITE" id="PS50850"/>
    </source>
</evidence>
<dbReference type="Pfam" id="PF07690">
    <property type="entry name" value="MFS_1"/>
    <property type="match status" value="1"/>
</dbReference>
<evidence type="ECO:0000256" key="5">
    <source>
        <dbReference type="SAM" id="Phobius"/>
    </source>
</evidence>
<proteinExistence type="predicted"/>
<dbReference type="PROSITE" id="PS50850">
    <property type="entry name" value="MFS"/>
    <property type="match status" value="1"/>
</dbReference>
<evidence type="ECO:0000256" key="4">
    <source>
        <dbReference type="ARBA" id="ARBA00023136"/>
    </source>
</evidence>
<keyword evidence="8" id="KW-1185">Reference proteome</keyword>
<comment type="subcellular location">
    <subcellularLocation>
        <location evidence="1">Membrane</location>
        <topology evidence="1">Multi-pass membrane protein</topology>
    </subcellularLocation>
</comment>
<dbReference type="InterPro" id="IPR036259">
    <property type="entry name" value="MFS_trans_sf"/>
</dbReference>
<sequence>MTAPSDETSPLLNGSISSASVTHTARDAAYARFSPAQKRVIVMLVSCSSLLPSQISLQTSATLLIRAVFASGSFIPAMPQIARDLDSTGPVISYAVSLSIFGAALGGMIFATYSSYYGRRPVYLFGLPLLCLGSLGVSRSSTIPALMCFRFIQAFGTSGGISVGGGVIGDVYPLTERGSALGIFFAASLVGNAIAPIVGGWGARYSSWRNVQLGILALGLAVFLGMLFFLPETAHPGSRGIEKDKASSGNDTGKWVWLNPFSCLWLLRSPNIMFVTLTSLTVLYTDYALLVPIAYTVGKSYNITNEAIIGACFFPMGLGNLSTSYSHLGTAVL</sequence>
<reference evidence="7" key="1">
    <citation type="submission" date="2023-11" db="EMBL/GenBank/DDBJ databases">
        <authorList>
            <person name="De Vega J J."/>
            <person name="De Vega J J."/>
        </authorList>
    </citation>
    <scope>NUCLEOTIDE SEQUENCE</scope>
</reference>
<dbReference type="GO" id="GO:0022857">
    <property type="term" value="F:transmembrane transporter activity"/>
    <property type="evidence" value="ECO:0007669"/>
    <property type="project" value="InterPro"/>
</dbReference>
<evidence type="ECO:0000313" key="8">
    <source>
        <dbReference type="Proteomes" id="UP001295794"/>
    </source>
</evidence>
<dbReference type="AlphaFoldDB" id="A0AAD2HTX4"/>
<evidence type="ECO:0000313" key="7">
    <source>
        <dbReference type="EMBL" id="CAK5281820.1"/>
    </source>
</evidence>